<organism evidence="3 4">
    <name type="scientific">Companilactobacillus heilongjiangensis</name>
    <dbReference type="NCBI Taxonomy" id="1074467"/>
    <lineage>
        <taxon>Bacteria</taxon>
        <taxon>Bacillati</taxon>
        <taxon>Bacillota</taxon>
        <taxon>Bacilli</taxon>
        <taxon>Lactobacillales</taxon>
        <taxon>Lactobacillaceae</taxon>
        <taxon>Companilactobacillus</taxon>
    </lineage>
</organism>
<evidence type="ECO:0000256" key="1">
    <source>
        <dbReference type="ARBA" id="ARBA00006763"/>
    </source>
</evidence>
<accession>A0A0K2LBZ1</accession>
<dbReference type="KEGG" id="lhi:JP39_05290"/>
<dbReference type="NCBIfam" id="TIGR00730">
    <property type="entry name" value="Rossman fold protein, TIGR00730 family"/>
    <property type="match status" value="1"/>
</dbReference>
<keyword evidence="2" id="KW-0378">Hydrolase</keyword>
<name>A0A0K2LBZ1_9LACO</name>
<dbReference type="GO" id="GO:0016799">
    <property type="term" value="F:hydrolase activity, hydrolyzing N-glycosyl compounds"/>
    <property type="evidence" value="ECO:0007669"/>
    <property type="project" value="TreeGrafter"/>
</dbReference>
<dbReference type="Pfam" id="PF03641">
    <property type="entry name" value="Lysine_decarbox"/>
    <property type="match status" value="1"/>
</dbReference>
<keyword evidence="2" id="KW-0203">Cytokinin biosynthesis</keyword>
<dbReference type="PANTHER" id="PTHR31223">
    <property type="entry name" value="LOG FAMILY PROTEIN YJL055W"/>
    <property type="match status" value="1"/>
</dbReference>
<evidence type="ECO:0000256" key="2">
    <source>
        <dbReference type="RuleBase" id="RU363015"/>
    </source>
</evidence>
<dbReference type="Proteomes" id="UP000061546">
    <property type="component" value="Chromosome"/>
</dbReference>
<dbReference type="RefSeq" id="WP_041499915.1">
    <property type="nucleotide sequence ID" value="NZ_BJDV01000013.1"/>
</dbReference>
<keyword evidence="4" id="KW-1185">Reference proteome</keyword>
<dbReference type="GO" id="GO:0009691">
    <property type="term" value="P:cytokinin biosynthetic process"/>
    <property type="evidence" value="ECO:0007669"/>
    <property type="project" value="UniProtKB-UniRule"/>
</dbReference>
<sequence length="189" mass="20952">MKRIAVYCGASIGNDDIYKESTVKLADWLVENNLGLVYGGGGVGLMGALAQEVISKNGEVYGIMPQELVDRGAAFEELTDLKIVENMSIRKQQMLELSDGCIALPGGPGTLEEIIEAFSWARLGDNDNPCVLYNVDGYFDPLKLMFDSMTDKGFLTKADREKLFFSDSLDDIYQFMGSYVPPMIRKYSK</sequence>
<reference evidence="3 4" key="1">
    <citation type="submission" date="2015-08" db="EMBL/GenBank/DDBJ databases">
        <title>Genomic sequence of Lactobacillus heilongjiangensis DSM 28069, isolated from Chinese traditional pickle.</title>
        <authorList>
            <person name="Jiang X."/>
            <person name="Zheng B."/>
            <person name="Cheng H."/>
        </authorList>
    </citation>
    <scope>NUCLEOTIDE SEQUENCE [LARGE SCALE GENOMIC DNA]</scope>
    <source>
        <strain evidence="3 4">DSM 28069</strain>
    </source>
</reference>
<dbReference type="Gene3D" id="3.40.50.450">
    <property type="match status" value="1"/>
</dbReference>
<dbReference type="EMBL" id="CP012559">
    <property type="protein sequence ID" value="ALB28822.1"/>
    <property type="molecule type" value="Genomic_DNA"/>
</dbReference>
<proteinExistence type="inferred from homology"/>
<dbReference type="InterPro" id="IPR031100">
    <property type="entry name" value="LOG_fam"/>
</dbReference>
<evidence type="ECO:0000313" key="4">
    <source>
        <dbReference type="Proteomes" id="UP000061546"/>
    </source>
</evidence>
<dbReference type="STRING" id="1074467.JP39_05290"/>
<dbReference type="OrthoDB" id="9801098at2"/>
<dbReference type="InterPro" id="IPR005269">
    <property type="entry name" value="LOG"/>
</dbReference>
<dbReference type="AlphaFoldDB" id="A0A0K2LBZ1"/>
<dbReference type="EC" id="3.2.2.n1" evidence="2"/>
<gene>
    <name evidence="3" type="ORF">JP39_05290</name>
</gene>
<dbReference type="PANTHER" id="PTHR31223:SF70">
    <property type="entry name" value="LOG FAMILY PROTEIN YJL055W"/>
    <property type="match status" value="1"/>
</dbReference>
<protein>
    <recommendedName>
        <fullName evidence="2">Cytokinin riboside 5'-monophosphate phosphoribohydrolase</fullName>
        <ecNumber evidence="2">3.2.2.n1</ecNumber>
    </recommendedName>
</protein>
<dbReference type="GO" id="GO:0005829">
    <property type="term" value="C:cytosol"/>
    <property type="evidence" value="ECO:0007669"/>
    <property type="project" value="TreeGrafter"/>
</dbReference>
<evidence type="ECO:0000313" key="3">
    <source>
        <dbReference type="EMBL" id="ALB28822.1"/>
    </source>
</evidence>
<comment type="similarity">
    <text evidence="1 2">Belongs to the LOG family.</text>
</comment>
<dbReference type="SUPFAM" id="SSF102405">
    <property type="entry name" value="MCP/YpsA-like"/>
    <property type="match status" value="1"/>
</dbReference>